<keyword evidence="2" id="KW-1185">Reference proteome</keyword>
<reference evidence="1 2" key="2">
    <citation type="journal article" date="2019" name="G3 (Bethesda)">
        <title>Hybrid Assembly of the Genome of the Entomopathogenic Nematode Steinernema carpocapsae Identifies the X-Chromosome.</title>
        <authorList>
            <person name="Serra L."/>
            <person name="Macchietto M."/>
            <person name="Macias-Munoz A."/>
            <person name="McGill C.J."/>
            <person name="Rodriguez I.M."/>
            <person name="Rodriguez B."/>
            <person name="Murad R."/>
            <person name="Mortazavi A."/>
        </authorList>
    </citation>
    <scope>NUCLEOTIDE SEQUENCE [LARGE SCALE GENOMIC DNA]</scope>
    <source>
        <strain evidence="1 2">ALL</strain>
    </source>
</reference>
<dbReference type="AlphaFoldDB" id="A0A4U5LTC5"/>
<proteinExistence type="predicted"/>
<protein>
    <submittedName>
        <fullName evidence="1">Uncharacterized protein</fullName>
    </submittedName>
</protein>
<reference evidence="1 2" key="1">
    <citation type="journal article" date="2015" name="Genome Biol.">
        <title>Comparative genomics of Steinernema reveals deeply conserved gene regulatory networks.</title>
        <authorList>
            <person name="Dillman A.R."/>
            <person name="Macchietto M."/>
            <person name="Porter C.F."/>
            <person name="Rogers A."/>
            <person name="Williams B."/>
            <person name="Antoshechkin I."/>
            <person name="Lee M.M."/>
            <person name="Goodwin Z."/>
            <person name="Lu X."/>
            <person name="Lewis E.E."/>
            <person name="Goodrich-Blair H."/>
            <person name="Stock S.P."/>
            <person name="Adams B.J."/>
            <person name="Sternberg P.W."/>
            <person name="Mortazavi A."/>
        </authorList>
    </citation>
    <scope>NUCLEOTIDE SEQUENCE [LARGE SCALE GENOMIC DNA]</scope>
    <source>
        <strain evidence="1 2">ALL</strain>
    </source>
</reference>
<sequence length="92" mass="10348">MSDNNFSIPCLSCALSAKSAMTDRQMLAYFRAATFSMLIAFSSGSKLTTFLLPAPLAEPDAPPMISFGFSWNPRTPANRLKRKWKFRDLFFT</sequence>
<comment type="caution">
    <text evidence="1">The sequence shown here is derived from an EMBL/GenBank/DDBJ whole genome shotgun (WGS) entry which is preliminary data.</text>
</comment>
<dbReference type="EMBL" id="AZBU02000012">
    <property type="protein sequence ID" value="TKR59317.1"/>
    <property type="molecule type" value="Genomic_DNA"/>
</dbReference>
<organism evidence="1 2">
    <name type="scientific">Steinernema carpocapsae</name>
    <name type="common">Entomopathogenic nematode</name>
    <dbReference type="NCBI Taxonomy" id="34508"/>
    <lineage>
        <taxon>Eukaryota</taxon>
        <taxon>Metazoa</taxon>
        <taxon>Ecdysozoa</taxon>
        <taxon>Nematoda</taxon>
        <taxon>Chromadorea</taxon>
        <taxon>Rhabditida</taxon>
        <taxon>Tylenchina</taxon>
        <taxon>Panagrolaimomorpha</taxon>
        <taxon>Strongyloidoidea</taxon>
        <taxon>Steinernematidae</taxon>
        <taxon>Steinernema</taxon>
    </lineage>
</organism>
<evidence type="ECO:0000313" key="1">
    <source>
        <dbReference type="EMBL" id="TKR59317.1"/>
    </source>
</evidence>
<gene>
    <name evidence="1" type="ORF">L596_029007</name>
</gene>
<accession>A0A4U5LTC5</accession>
<evidence type="ECO:0000313" key="2">
    <source>
        <dbReference type="Proteomes" id="UP000298663"/>
    </source>
</evidence>
<dbReference type="Proteomes" id="UP000298663">
    <property type="component" value="Unassembled WGS sequence"/>
</dbReference>
<name>A0A4U5LTC5_STECR</name>